<dbReference type="STRING" id="1314785.A0A165BVL1"/>
<keyword evidence="5" id="KW-0456">Lyase</keyword>
<evidence type="ECO:0000256" key="1">
    <source>
        <dbReference type="ARBA" id="ARBA00001933"/>
    </source>
</evidence>
<keyword evidence="4" id="KW-0663">Pyridoxal phosphate</keyword>
<dbReference type="InterPro" id="IPR050147">
    <property type="entry name" value="Ser/Thr_Dehydratase"/>
</dbReference>
<dbReference type="RefSeq" id="XP_040759473.1">
    <property type="nucleotide sequence ID" value="XM_040910967.1"/>
</dbReference>
<dbReference type="GO" id="GO:0003941">
    <property type="term" value="F:L-serine ammonia-lyase activity"/>
    <property type="evidence" value="ECO:0007669"/>
    <property type="project" value="UniProtKB-EC"/>
</dbReference>
<dbReference type="GO" id="GO:0006565">
    <property type="term" value="P:L-serine catabolic process"/>
    <property type="evidence" value="ECO:0007669"/>
    <property type="project" value="TreeGrafter"/>
</dbReference>
<dbReference type="EC" id="4.3.1.17" evidence="3"/>
<dbReference type="GeneID" id="63827996"/>
<keyword evidence="9" id="KW-1185">Reference proteome</keyword>
<dbReference type="GO" id="GO:0009097">
    <property type="term" value="P:isoleucine biosynthetic process"/>
    <property type="evidence" value="ECO:0007669"/>
    <property type="project" value="TreeGrafter"/>
</dbReference>
<dbReference type="Proteomes" id="UP000076871">
    <property type="component" value="Unassembled WGS sequence"/>
</dbReference>
<sequence length="315" mass="33917">MADSDRDPEKLWLETPLVYSPHISARLGYIPRSSLYHTDPPTIAILQVPRNNAGLAVACVSKRLGARCTVYLHEGVSASTIDFLQREGRRVMVPPHDDPTGIARQLPPGIKPDAVFCSVGGRGLAGGIMYGCKSIGWDDVLLVALEPTGSNCFYHAPASSTLPEDICVEHNAIHNVEVAHLSKLTSRAISLGASSPAATVVKMALKRSGGAESVCMPDETIMQAALLFAEEYKVLVELACAATLTPAYKPDLFNKLSPPSSTTTPRTAVFIVCGGFKISLEGMEEYKKLLEADAERGGQWTVLCHGEQWDVTVEK</sequence>
<evidence type="ECO:0000256" key="2">
    <source>
        <dbReference type="ARBA" id="ARBA00010869"/>
    </source>
</evidence>
<organism evidence="8 9">
    <name type="scientific">Laetiporus sulphureus 93-53</name>
    <dbReference type="NCBI Taxonomy" id="1314785"/>
    <lineage>
        <taxon>Eukaryota</taxon>
        <taxon>Fungi</taxon>
        <taxon>Dikarya</taxon>
        <taxon>Basidiomycota</taxon>
        <taxon>Agaricomycotina</taxon>
        <taxon>Agaricomycetes</taxon>
        <taxon>Polyporales</taxon>
        <taxon>Laetiporus</taxon>
    </lineage>
</organism>
<dbReference type="InParanoid" id="A0A165BVL1"/>
<name>A0A165BVL1_9APHY</name>
<comment type="similarity">
    <text evidence="2">Belongs to the serine/threonine dehydratase family.</text>
</comment>
<dbReference type="Gene3D" id="3.40.50.1100">
    <property type="match status" value="2"/>
</dbReference>
<proteinExistence type="inferred from homology"/>
<comment type="catalytic activity">
    <reaction evidence="6">
        <text>L-serine = pyruvate + NH4(+)</text>
        <dbReference type="Rhea" id="RHEA:19169"/>
        <dbReference type="ChEBI" id="CHEBI:15361"/>
        <dbReference type="ChEBI" id="CHEBI:28938"/>
        <dbReference type="ChEBI" id="CHEBI:33384"/>
        <dbReference type="EC" id="4.3.1.17"/>
    </reaction>
</comment>
<dbReference type="SUPFAM" id="SSF53686">
    <property type="entry name" value="Tryptophan synthase beta subunit-like PLP-dependent enzymes"/>
    <property type="match status" value="1"/>
</dbReference>
<dbReference type="InterPro" id="IPR001926">
    <property type="entry name" value="TrpB-like_PALP"/>
</dbReference>
<dbReference type="GO" id="GO:0004794">
    <property type="term" value="F:threonine deaminase activity"/>
    <property type="evidence" value="ECO:0007669"/>
    <property type="project" value="TreeGrafter"/>
</dbReference>
<evidence type="ECO:0000259" key="7">
    <source>
        <dbReference type="Pfam" id="PF00291"/>
    </source>
</evidence>
<protein>
    <recommendedName>
        <fullName evidence="3">L-serine ammonia-lyase</fullName>
        <ecNumber evidence="3">4.3.1.17</ecNumber>
    </recommendedName>
</protein>
<accession>A0A165BVL1</accession>
<dbReference type="GO" id="GO:0006567">
    <property type="term" value="P:L-threonine catabolic process"/>
    <property type="evidence" value="ECO:0007669"/>
    <property type="project" value="TreeGrafter"/>
</dbReference>
<evidence type="ECO:0000313" key="8">
    <source>
        <dbReference type="EMBL" id="KZT01733.1"/>
    </source>
</evidence>
<evidence type="ECO:0000256" key="3">
    <source>
        <dbReference type="ARBA" id="ARBA00012093"/>
    </source>
</evidence>
<dbReference type="Pfam" id="PF00291">
    <property type="entry name" value="PALP"/>
    <property type="match status" value="1"/>
</dbReference>
<dbReference type="OrthoDB" id="7773036at2759"/>
<comment type="cofactor">
    <cofactor evidence="1">
        <name>pyridoxal 5'-phosphate</name>
        <dbReference type="ChEBI" id="CHEBI:597326"/>
    </cofactor>
</comment>
<evidence type="ECO:0000256" key="6">
    <source>
        <dbReference type="ARBA" id="ARBA00049406"/>
    </source>
</evidence>
<evidence type="ECO:0000313" key="9">
    <source>
        <dbReference type="Proteomes" id="UP000076871"/>
    </source>
</evidence>
<dbReference type="AlphaFoldDB" id="A0A165BVL1"/>
<evidence type="ECO:0000256" key="5">
    <source>
        <dbReference type="ARBA" id="ARBA00023239"/>
    </source>
</evidence>
<dbReference type="InterPro" id="IPR036052">
    <property type="entry name" value="TrpB-like_PALP_sf"/>
</dbReference>
<gene>
    <name evidence="8" type="ORF">LAESUDRAFT_739042</name>
</gene>
<dbReference type="EMBL" id="KV427660">
    <property type="protein sequence ID" value="KZT01733.1"/>
    <property type="molecule type" value="Genomic_DNA"/>
</dbReference>
<reference evidence="8 9" key="1">
    <citation type="journal article" date="2016" name="Mol. Biol. Evol.">
        <title>Comparative Genomics of Early-Diverging Mushroom-Forming Fungi Provides Insights into the Origins of Lignocellulose Decay Capabilities.</title>
        <authorList>
            <person name="Nagy L.G."/>
            <person name="Riley R."/>
            <person name="Tritt A."/>
            <person name="Adam C."/>
            <person name="Daum C."/>
            <person name="Floudas D."/>
            <person name="Sun H."/>
            <person name="Yadav J.S."/>
            <person name="Pangilinan J."/>
            <person name="Larsson K.H."/>
            <person name="Matsuura K."/>
            <person name="Barry K."/>
            <person name="Labutti K."/>
            <person name="Kuo R."/>
            <person name="Ohm R.A."/>
            <person name="Bhattacharya S.S."/>
            <person name="Shirouzu T."/>
            <person name="Yoshinaga Y."/>
            <person name="Martin F.M."/>
            <person name="Grigoriev I.V."/>
            <person name="Hibbett D.S."/>
        </authorList>
    </citation>
    <scope>NUCLEOTIDE SEQUENCE [LARGE SCALE GENOMIC DNA]</scope>
    <source>
        <strain evidence="8 9">93-53</strain>
    </source>
</reference>
<dbReference type="PANTHER" id="PTHR48078">
    <property type="entry name" value="THREONINE DEHYDRATASE, MITOCHONDRIAL-RELATED"/>
    <property type="match status" value="1"/>
</dbReference>
<feature type="domain" description="Tryptophan synthase beta chain-like PALP" evidence="7">
    <location>
        <begin position="104"/>
        <end position="274"/>
    </location>
</feature>
<dbReference type="PANTHER" id="PTHR48078:SF2">
    <property type="entry name" value="CATABOLIC L-SERINE_THREONINE DEHYDRATASE"/>
    <property type="match status" value="1"/>
</dbReference>
<evidence type="ECO:0000256" key="4">
    <source>
        <dbReference type="ARBA" id="ARBA00022898"/>
    </source>
</evidence>